<evidence type="ECO:0000256" key="2">
    <source>
        <dbReference type="ARBA" id="ARBA00022723"/>
    </source>
</evidence>
<feature type="domain" description="DDE Tnp4" evidence="3">
    <location>
        <begin position="2"/>
        <end position="78"/>
    </location>
</feature>
<keyword evidence="5" id="KW-1185">Reference proteome</keyword>
<dbReference type="Proteomes" id="UP001497482">
    <property type="component" value="Chromosome 5"/>
</dbReference>
<reference evidence="4 5" key="1">
    <citation type="submission" date="2024-04" db="EMBL/GenBank/DDBJ databases">
        <authorList>
            <person name="Waldvogel A.-M."/>
            <person name="Schoenle A."/>
        </authorList>
    </citation>
    <scope>NUCLEOTIDE SEQUENCE [LARGE SCALE GENOMIC DNA]</scope>
</reference>
<proteinExistence type="predicted"/>
<dbReference type="EMBL" id="OZ035827">
    <property type="protein sequence ID" value="CAL1606541.1"/>
    <property type="molecule type" value="Genomic_DNA"/>
</dbReference>
<evidence type="ECO:0000313" key="5">
    <source>
        <dbReference type="Proteomes" id="UP001497482"/>
    </source>
</evidence>
<accession>A0AAV2LZS3</accession>
<organism evidence="4 5">
    <name type="scientific">Knipowitschia caucasica</name>
    <name type="common">Caucasian dwarf goby</name>
    <name type="synonym">Pomatoschistus caucasicus</name>
    <dbReference type="NCBI Taxonomy" id="637954"/>
    <lineage>
        <taxon>Eukaryota</taxon>
        <taxon>Metazoa</taxon>
        <taxon>Chordata</taxon>
        <taxon>Craniata</taxon>
        <taxon>Vertebrata</taxon>
        <taxon>Euteleostomi</taxon>
        <taxon>Actinopterygii</taxon>
        <taxon>Neopterygii</taxon>
        <taxon>Teleostei</taxon>
        <taxon>Neoteleostei</taxon>
        <taxon>Acanthomorphata</taxon>
        <taxon>Gobiaria</taxon>
        <taxon>Gobiiformes</taxon>
        <taxon>Gobioidei</taxon>
        <taxon>Gobiidae</taxon>
        <taxon>Gobiinae</taxon>
        <taxon>Knipowitschia</taxon>
    </lineage>
</organism>
<dbReference type="AlphaFoldDB" id="A0AAV2LZS3"/>
<dbReference type="GO" id="GO:0046872">
    <property type="term" value="F:metal ion binding"/>
    <property type="evidence" value="ECO:0007669"/>
    <property type="project" value="UniProtKB-KW"/>
</dbReference>
<comment type="cofactor">
    <cofactor evidence="1">
        <name>a divalent metal cation</name>
        <dbReference type="ChEBI" id="CHEBI:60240"/>
    </cofactor>
</comment>
<evidence type="ECO:0000259" key="3">
    <source>
        <dbReference type="Pfam" id="PF13359"/>
    </source>
</evidence>
<evidence type="ECO:0000256" key="1">
    <source>
        <dbReference type="ARBA" id="ARBA00001968"/>
    </source>
</evidence>
<evidence type="ECO:0000313" key="4">
    <source>
        <dbReference type="EMBL" id="CAL1606541.1"/>
    </source>
</evidence>
<sequence length="332" mass="35546">MATCDARYRFTTVDVGAYGRESDGGVFRESVFGSMLLNHEANLPPPAILPGTTVQLPHVLVGDAAFPLHNNLIRPYPEKATTIVKACVVLHNYLTYTDEGNTEPCRYITPSFVDVDTVGQLQEERSYAAAGQASRVQLDGKRIGQLSGQRAPTCAWVEVVGPWIAQGSGPRSKTRPTGPEKVSKRVPKSACISCIHHVCPSKVFLFTEERGGLSEDVGGGDCMGVLLRVGSPTRSEPSSFPSKELVAGPHKELVEGPAKELVEGPAKELTEGPLEKLVEGNVEELVDSASMPWGSELVVDGGVAGTCSNQAHLDLIRNQPTNTLLSPLHTAR</sequence>
<protein>
    <recommendedName>
        <fullName evidence="3">DDE Tnp4 domain-containing protein</fullName>
    </recommendedName>
</protein>
<dbReference type="Pfam" id="PF13359">
    <property type="entry name" value="DDE_Tnp_4"/>
    <property type="match status" value="1"/>
</dbReference>
<dbReference type="InterPro" id="IPR027806">
    <property type="entry name" value="HARBI1_dom"/>
</dbReference>
<name>A0AAV2LZS3_KNICA</name>
<keyword evidence="2" id="KW-0479">Metal-binding</keyword>
<gene>
    <name evidence="4" type="ORF">KC01_LOCUS33702</name>
</gene>